<gene>
    <name evidence="2" type="ORF">IW19_12685</name>
</gene>
<sequence length="146" mass="16742">MEENAKYIEEKNSDELSEKFHEKAGNISRDLNRQLLSLSTGIIGAFFILAFNEKHLNIFIKVCIIISIICFGLTIYFIISGMQSDSSKNYFLANINDSTKQDKREENIELKKKFNDKQLDAKKKSRLSFISGVICSIILLIIHLFS</sequence>
<comment type="caution">
    <text evidence="2">The sequence shown here is derived from an EMBL/GenBank/DDBJ whole genome shotgun (WGS) entry which is preliminary data.</text>
</comment>
<dbReference type="RefSeq" id="WP_035684551.1">
    <property type="nucleotide sequence ID" value="NZ_JPRL01000001.1"/>
</dbReference>
<evidence type="ECO:0000313" key="3">
    <source>
        <dbReference type="Proteomes" id="UP000028715"/>
    </source>
</evidence>
<accession>A0A085ZPG3</accession>
<keyword evidence="1" id="KW-0472">Membrane</keyword>
<dbReference type="EMBL" id="JPRL01000001">
    <property type="protein sequence ID" value="KFF06327.1"/>
    <property type="molecule type" value="Genomic_DNA"/>
</dbReference>
<feature type="transmembrane region" description="Helical" evidence="1">
    <location>
        <begin position="127"/>
        <end position="145"/>
    </location>
</feature>
<dbReference type="AlphaFoldDB" id="A0A085ZPG3"/>
<keyword evidence="3" id="KW-1185">Reference proteome</keyword>
<dbReference type="Proteomes" id="UP000028715">
    <property type="component" value="Unassembled WGS sequence"/>
</dbReference>
<organism evidence="2 3">
    <name type="scientific">Flavobacterium reichenbachii</name>
    <dbReference type="NCBI Taxonomy" id="362418"/>
    <lineage>
        <taxon>Bacteria</taxon>
        <taxon>Pseudomonadati</taxon>
        <taxon>Bacteroidota</taxon>
        <taxon>Flavobacteriia</taxon>
        <taxon>Flavobacteriales</taxon>
        <taxon>Flavobacteriaceae</taxon>
        <taxon>Flavobacterium</taxon>
    </lineage>
</organism>
<proteinExistence type="predicted"/>
<protein>
    <submittedName>
        <fullName evidence="2">Uncharacterized protein</fullName>
    </submittedName>
</protein>
<name>A0A085ZPG3_9FLAO</name>
<keyword evidence="1" id="KW-0812">Transmembrane</keyword>
<feature type="transmembrane region" description="Helical" evidence="1">
    <location>
        <begin position="58"/>
        <end position="79"/>
    </location>
</feature>
<evidence type="ECO:0000313" key="2">
    <source>
        <dbReference type="EMBL" id="KFF06327.1"/>
    </source>
</evidence>
<reference evidence="2 3" key="1">
    <citation type="submission" date="2014-07" db="EMBL/GenBank/DDBJ databases">
        <title>Genome of Flavobacterium reichenbachii LMG 25512.</title>
        <authorList>
            <person name="Stropko S.J."/>
            <person name="Pipes S.E."/>
            <person name="Newman J.D."/>
        </authorList>
    </citation>
    <scope>NUCLEOTIDE SEQUENCE [LARGE SCALE GENOMIC DNA]</scope>
    <source>
        <strain evidence="2 3">LMG 25512</strain>
    </source>
</reference>
<evidence type="ECO:0000256" key="1">
    <source>
        <dbReference type="SAM" id="Phobius"/>
    </source>
</evidence>
<feature type="transmembrane region" description="Helical" evidence="1">
    <location>
        <begin position="35"/>
        <end position="52"/>
    </location>
</feature>
<keyword evidence="1" id="KW-1133">Transmembrane helix</keyword>